<evidence type="ECO:0000259" key="8">
    <source>
        <dbReference type="Pfam" id="PF12704"/>
    </source>
</evidence>
<keyword evidence="10" id="KW-1185">Reference proteome</keyword>
<dbReference type="Proteomes" id="UP001597525">
    <property type="component" value="Unassembled WGS sequence"/>
</dbReference>
<feature type="transmembrane region" description="Helical" evidence="6">
    <location>
        <begin position="653"/>
        <end position="677"/>
    </location>
</feature>
<comment type="caution">
    <text evidence="9">The sequence shown here is derived from an EMBL/GenBank/DDBJ whole genome shotgun (WGS) entry which is preliminary data.</text>
</comment>
<keyword evidence="2" id="KW-1003">Cell membrane</keyword>
<evidence type="ECO:0000259" key="7">
    <source>
        <dbReference type="Pfam" id="PF02687"/>
    </source>
</evidence>
<sequence length="776" mass="86259">MINITGLALGFAGFILSYQYINKETNYDRWNKNIDNIYLVGLRLAGNYTDQTPSALASAIQANFPEVMRAGRKINYFYGDYPIFGEETIYVKKAIAIDSAAARIFDIEPQEGALYKSAEQQEATMVTADLAKRLFPQEQSFGEPKKVPVLALNMGMEETIYGISKYKGPSILDFDLLFIREMGGEQDLFTYQTFIQVRPGTDLPLLESKINRLFQEKISKHADNTASTFSNGSIYLDPLANLHLRPRHGSNSAYLGIWVLGVLSILILALAAANFTNLMLAQADKRAKEIALKKVFGNNRFRVACEFLFEVFLQCLLAVSIALLLLAFCGNILQSKYNDDLSKQIFHSTTYLQLSLALVSTCLLSGLYPAFILSGYKPARMLKGALIYDPKRSPLRNGLLAFQFVIAIVFLVGVFTVQNQIDYMRHAEKGFEPGQVISFKSVGLYYDGKLNGTFQDFKNRLAQKPSIASVAAASNVPGGAEAPPKKQFTHIDGKAEMDHIAVDVNYFETLQIQRIQGSTALSPEQLLADSSKHYAVVNETAVKQLGMANPIGAKVSGCKTDFTIVAVVADMKAYGFERHIAPSLYSFKDECGPGHLKITLLVKARAGKNEEAIKAVEEEWEKNPNAEALPLDYNFMDQQYNLLHARQERLGQALYGFSILSLIIALMGLFSISAFQINARQKEMSIRKILGASATTLFVQLNGGFLRIIGISMLIATPISYLLLYLWLANFAYKEPINSWIFIWIGGLFTLMSALTISFQSIKAARSKPIDSLRDE</sequence>
<feature type="domain" description="MacB-like periplasmic core" evidence="8">
    <location>
        <begin position="2"/>
        <end position="212"/>
    </location>
</feature>
<reference evidence="10" key="1">
    <citation type="journal article" date="2019" name="Int. J. Syst. Evol. Microbiol.">
        <title>The Global Catalogue of Microorganisms (GCM) 10K type strain sequencing project: providing services to taxonomists for standard genome sequencing and annotation.</title>
        <authorList>
            <consortium name="The Broad Institute Genomics Platform"/>
            <consortium name="The Broad Institute Genome Sequencing Center for Infectious Disease"/>
            <person name="Wu L."/>
            <person name="Ma J."/>
        </authorList>
    </citation>
    <scope>NUCLEOTIDE SEQUENCE [LARGE SCALE GENOMIC DNA]</scope>
    <source>
        <strain evidence="10">KCTC 22814</strain>
    </source>
</reference>
<feature type="transmembrane region" description="Helical" evidence="6">
    <location>
        <begin position="354"/>
        <end position="376"/>
    </location>
</feature>
<evidence type="ECO:0000256" key="6">
    <source>
        <dbReference type="SAM" id="Phobius"/>
    </source>
</evidence>
<feature type="transmembrane region" description="Helical" evidence="6">
    <location>
        <begin position="740"/>
        <end position="759"/>
    </location>
</feature>
<dbReference type="RefSeq" id="WP_380936164.1">
    <property type="nucleotide sequence ID" value="NZ_JBHUPB010000008.1"/>
</dbReference>
<feature type="transmembrane region" description="Helical" evidence="6">
    <location>
        <begin position="255"/>
        <end position="280"/>
    </location>
</feature>
<evidence type="ECO:0000256" key="3">
    <source>
        <dbReference type="ARBA" id="ARBA00022692"/>
    </source>
</evidence>
<keyword evidence="4 6" id="KW-1133">Transmembrane helix</keyword>
<feature type="domain" description="ABC3 transporter permease C-terminal" evidence="7">
    <location>
        <begin position="657"/>
        <end position="769"/>
    </location>
</feature>
<evidence type="ECO:0000256" key="2">
    <source>
        <dbReference type="ARBA" id="ARBA00022475"/>
    </source>
</evidence>
<comment type="subcellular location">
    <subcellularLocation>
        <location evidence="1">Cell membrane</location>
        <topology evidence="1">Multi-pass membrane protein</topology>
    </subcellularLocation>
</comment>
<dbReference type="Pfam" id="PF02687">
    <property type="entry name" value="FtsX"/>
    <property type="match status" value="2"/>
</dbReference>
<evidence type="ECO:0000256" key="4">
    <source>
        <dbReference type="ARBA" id="ARBA00022989"/>
    </source>
</evidence>
<proteinExistence type="predicted"/>
<dbReference type="Pfam" id="PF12704">
    <property type="entry name" value="MacB_PCD"/>
    <property type="match status" value="2"/>
</dbReference>
<gene>
    <name evidence="9" type="ORF">ACFS7Y_12420</name>
</gene>
<dbReference type="PANTHER" id="PTHR30572">
    <property type="entry name" value="MEMBRANE COMPONENT OF TRANSPORTER-RELATED"/>
    <property type="match status" value="1"/>
</dbReference>
<keyword evidence="3 6" id="KW-0812">Transmembrane</keyword>
<feature type="transmembrane region" description="Helical" evidence="6">
    <location>
        <begin position="705"/>
        <end position="728"/>
    </location>
</feature>
<evidence type="ECO:0000313" key="9">
    <source>
        <dbReference type="EMBL" id="MFD2968200.1"/>
    </source>
</evidence>
<organism evidence="9 10">
    <name type="scientific">Sphingobacterium bambusae</name>
    <dbReference type="NCBI Taxonomy" id="662858"/>
    <lineage>
        <taxon>Bacteria</taxon>
        <taxon>Pseudomonadati</taxon>
        <taxon>Bacteroidota</taxon>
        <taxon>Sphingobacteriia</taxon>
        <taxon>Sphingobacteriales</taxon>
        <taxon>Sphingobacteriaceae</taxon>
        <taxon>Sphingobacterium</taxon>
    </lineage>
</organism>
<dbReference type="InterPro" id="IPR050250">
    <property type="entry name" value="Macrolide_Exporter_MacB"/>
</dbReference>
<feature type="domain" description="ABC3 transporter permease C-terminal" evidence="7">
    <location>
        <begin position="262"/>
        <end position="375"/>
    </location>
</feature>
<dbReference type="PANTHER" id="PTHR30572:SF18">
    <property type="entry name" value="ABC-TYPE MACROLIDE FAMILY EXPORT SYSTEM PERMEASE COMPONENT 2"/>
    <property type="match status" value="1"/>
</dbReference>
<keyword evidence="5 6" id="KW-0472">Membrane</keyword>
<name>A0ABW6BKI2_9SPHI</name>
<evidence type="ECO:0000313" key="10">
    <source>
        <dbReference type="Proteomes" id="UP001597525"/>
    </source>
</evidence>
<protein>
    <submittedName>
        <fullName evidence="9">ABC transporter permease</fullName>
    </submittedName>
</protein>
<feature type="domain" description="MacB-like periplasmic core" evidence="8">
    <location>
        <begin position="405"/>
        <end position="614"/>
    </location>
</feature>
<dbReference type="InterPro" id="IPR003838">
    <property type="entry name" value="ABC3_permease_C"/>
</dbReference>
<dbReference type="EMBL" id="JBHUPB010000008">
    <property type="protein sequence ID" value="MFD2968200.1"/>
    <property type="molecule type" value="Genomic_DNA"/>
</dbReference>
<evidence type="ECO:0000256" key="1">
    <source>
        <dbReference type="ARBA" id="ARBA00004651"/>
    </source>
</evidence>
<feature type="transmembrane region" description="Helical" evidence="6">
    <location>
        <begin position="397"/>
        <end position="417"/>
    </location>
</feature>
<feature type="transmembrane region" description="Helical" evidence="6">
    <location>
        <begin position="301"/>
        <end position="334"/>
    </location>
</feature>
<dbReference type="InterPro" id="IPR025857">
    <property type="entry name" value="MacB_PCD"/>
</dbReference>
<evidence type="ECO:0000256" key="5">
    <source>
        <dbReference type="ARBA" id="ARBA00023136"/>
    </source>
</evidence>
<accession>A0ABW6BKI2</accession>